<dbReference type="GO" id="GO:0006508">
    <property type="term" value="P:proteolysis"/>
    <property type="evidence" value="ECO:0007669"/>
    <property type="project" value="UniProtKB-KW"/>
</dbReference>
<dbReference type="SUPFAM" id="SSF55486">
    <property type="entry name" value="Metalloproteases ('zincins'), catalytic domain"/>
    <property type="match status" value="1"/>
</dbReference>
<proteinExistence type="predicted"/>
<keyword evidence="1" id="KW-0482">Metalloprotease</keyword>
<keyword evidence="2" id="KW-1185">Reference proteome</keyword>
<organism evidence="1 2">
    <name type="scientific">Nocardia otitidiscaviarum</name>
    <dbReference type="NCBI Taxonomy" id="1823"/>
    <lineage>
        <taxon>Bacteria</taxon>
        <taxon>Bacillati</taxon>
        <taxon>Actinomycetota</taxon>
        <taxon>Actinomycetes</taxon>
        <taxon>Mycobacteriales</taxon>
        <taxon>Nocardiaceae</taxon>
        <taxon>Nocardia</taxon>
    </lineage>
</organism>
<dbReference type="AlphaFoldDB" id="A0A378YHW1"/>
<dbReference type="STRING" id="1406858.GCA_000710895_07341"/>
<accession>A0A378YHW1</accession>
<dbReference type="GO" id="GO:0008237">
    <property type="term" value="F:metallopeptidase activity"/>
    <property type="evidence" value="ECO:0007669"/>
    <property type="project" value="UniProtKB-KW"/>
</dbReference>
<gene>
    <name evidence="1" type="ORF">NCTC1934_02712</name>
</gene>
<protein>
    <submittedName>
        <fullName evidence="1">Predicted metalloprotease</fullName>
    </submittedName>
</protein>
<name>A0A378YHW1_9NOCA</name>
<dbReference type="EMBL" id="UGRY01000002">
    <property type="protein sequence ID" value="SUA76786.1"/>
    <property type="molecule type" value="Genomic_DNA"/>
</dbReference>
<dbReference type="Proteomes" id="UP000255467">
    <property type="component" value="Unassembled WGS sequence"/>
</dbReference>
<dbReference type="RefSeq" id="WP_051036908.1">
    <property type="nucleotide sequence ID" value="NZ_JADLRH010000001.1"/>
</dbReference>
<sequence>MRRTTGRSSRRIEPGGRTAAALAVFTLVAALLAGCTFTVEGRAVSIYDDPFQVAGLPTTSGPNGPRAGVPDSPLTATNSDGGAIDTLVLNALEDIQTYWQQEYPKEFGNEFTPVNTFVSWSARTPRAQAVRFCDETTYRLVNAAYCRLDNSIGWDRAVLLPTMQDTFGQMSVVMVMAHEYGHAIQTMAKLLGRKDPVIVKEQQADCFAGAFIRHVAEGKSKHFTINTSDGLNSVLAATVAIRDSDPEDPDSVHGSAFERVTAVQIGFTDGARSCKAIDMAEIESRRGKLPQDFGDDANRGESEVGQGTLTELAKAMAAIMPIADEPKYDYDTANLDCRNGADTVPVTYCPATNTIGTDLSALADRGAADAEEQDGLPVKVTGDYNAYVVFISRYALAVQHAAGQRLTGAKTGLRAACLAGVITAELADPDTRTQASITLSPGDLDEAVSGLLTDGLAASDTEGKTVPSGFSRVDAFRAGVLGSRNTCDARYS</sequence>
<reference evidence="1 2" key="1">
    <citation type="submission" date="2018-06" db="EMBL/GenBank/DDBJ databases">
        <authorList>
            <consortium name="Pathogen Informatics"/>
            <person name="Doyle S."/>
        </authorList>
    </citation>
    <scope>NUCLEOTIDE SEQUENCE [LARGE SCALE GENOMIC DNA]</scope>
    <source>
        <strain evidence="1 2">NCTC1934</strain>
    </source>
</reference>
<evidence type="ECO:0000313" key="2">
    <source>
        <dbReference type="Proteomes" id="UP000255467"/>
    </source>
</evidence>
<keyword evidence="1" id="KW-0645">Protease</keyword>
<evidence type="ECO:0000313" key="1">
    <source>
        <dbReference type="EMBL" id="SUA76786.1"/>
    </source>
</evidence>
<dbReference type="PROSITE" id="PS51257">
    <property type="entry name" value="PROKAR_LIPOPROTEIN"/>
    <property type="match status" value="1"/>
</dbReference>
<keyword evidence="1" id="KW-0378">Hydrolase</keyword>